<dbReference type="GO" id="GO:0005507">
    <property type="term" value="F:copper ion binding"/>
    <property type="evidence" value="ECO:0007669"/>
    <property type="project" value="InterPro"/>
</dbReference>
<dbReference type="Pfam" id="PF00403">
    <property type="entry name" value="HMA"/>
    <property type="match status" value="1"/>
</dbReference>
<dbReference type="EMBL" id="AP019377">
    <property type="protein sequence ID" value="BBH95671.1"/>
    <property type="molecule type" value="Genomic_DNA"/>
</dbReference>
<evidence type="ECO:0000313" key="2">
    <source>
        <dbReference type="EMBL" id="BBH95671.1"/>
    </source>
</evidence>
<dbReference type="AlphaFoldDB" id="A0A455T898"/>
<dbReference type="PRINTS" id="PR00944">
    <property type="entry name" value="CUEXPORT"/>
</dbReference>
<organism evidence="2">
    <name type="scientific">Thermogemmatispora argillosa</name>
    <dbReference type="NCBI Taxonomy" id="2045280"/>
    <lineage>
        <taxon>Bacteria</taxon>
        <taxon>Bacillati</taxon>
        <taxon>Chloroflexota</taxon>
        <taxon>Ktedonobacteria</taxon>
        <taxon>Thermogemmatisporales</taxon>
        <taxon>Thermogemmatisporaceae</taxon>
        <taxon>Thermogemmatispora</taxon>
    </lineage>
</organism>
<dbReference type="InterPro" id="IPR000428">
    <property type="entry name" value="Cu-bd"/>
</dbReference>
<accession>A0A455T898</accession>
<dbReference type="GO" id="GO:0006825">
    <property type="term" value="P:copper ion transport"/>
    <property type="evidence" value="ECO:0007669"/>
    <property type="project" value="InterPro"/>
</dbReference>
<dbReference type="SUPFAM" id="SSF55008">
    <property type="entry name" value="HMA, heavy metal-associated domain"/>
    <property type="match status" value="1"/>
</dbReference>
<dbReference type="CDD" id="cd00371">
    <property type="entry name" value="HMA"/>
    <property type="match status" value="1"/>
</dbReference>
<dbReference type="Gene3D" id="3.30.70.100">
    <property type="match status" value="1"/>
</dbReference>
<reference evidence="2" key="1">
    <citation type="submission" date="2018-12" db="EMBL/GenBank/DDBJ databases">
        <title>Novel natural products biosynthetic potential of the class Ktedonobacteria.</title>
        <authorList>
            <person name="Zheng Y."/>
            <person name="Saitou A."/>
            <person name="Wang C.M."/>
            <person name="Toyoda A."/>
            <person name="Minakuchi Y."/>
            <person name="Sekiguchi Y."/>
            <person name="Ueda K."/>
            <person name="Takano H."/>
            <person name="Sakai Y."/>
            <person name="Yokota A."/>
            <person name="Yabe S."/>
        </authorList>
    </citation>
    <scope>NUCLEOTIDE SEQUENCE</scope>
    <source>
        <strain evidence="2">A3-2</strain>
    </source>
</reference>
<gene>
    <name evidence="2" type="ORF">KTA_38700</name>
</gene>
<protein>
    <recommendedName>
        <fullName evidence="1">HMA domain-containing protein</fullName>
    </recommendedName>
</protein>
<dbReference type="InterPro" id="IPR036163">
    <property type="entry name" value="HMA_dom_sf"/>
</dbReference>
<dbReference type="InterPro" id="IPR006121">
    <property type="entry name" value="HMA_dom"/>
</dbReference>
<dbReference type="PROSITE" id="PS50846">
    <property type="entry name" value="HMA_2"/>
    <property type="match status" value="1"/>
</dbReference>
<proteinExistence type="predicted"/>
<evidence type="ECO:0000259" key="1">
    <source>
        <dbReference type="PROSITE" id="PS50846"/>
    </source>
</evidence>
<sequence>MNRMNSASTSVTLISPDISCEHCQRAIESTLGALQGVERVSVDIAGKSIQLSYDPARISLEQIEKQLDEIGYSIVH</sequence>
<name>A0A455T898_9CHLR</name>
<feature type="domain" description="HMA" evidence="1">
    <location>
        <begin position="9"/>
        <end position="75"/>
    </location>
</feature>